<evidence type="ECO:0000259" key="3">
    <source>
        <dbReference type="PROSITE" id="PS50213"/>
    </source>
</evidence>
<sequence>MKKSLLASALAALTLAAAPAAQAVTAASFLTTPSPGPTDMTSPGPSEMSGSPSAGEAGQPFGPGCSQLPAEGKGSPAELKNESLDQALQDIPQLSTLDKAVKAAGLTDQLKSAQDITVFAPVNEAFSKIPKEAMAKVLQDKEQLTKIIHNHVVEGRKTQADLASGTLTTVGGGTLNVSGSGEEYTVNDAKILCGNIQTSNATIYLVDSVLMPEAGASASASASASPS</sequence>
<dbReference type="InterPro" id="IPR036378">
    <property type="entry name" value="FAS1_dom_sf"/>
</dbReference>
<accession>A0ABQ2RF98</accession>
<organism evidence="4 5">
    <name type="scientific">Streptosporangium pseudovulgare</name>
    <dbReference type="NCBI Taxonomy" id="35765"/>
    <lineage>
        <taxon>Bacteria</taxon>
        <taxon>Bacillati</taxon>
        <taxon>Actinomycetota</taxon>
        <taxon>Actinomycetes</taxon>
        <taxon>Streptosporangiales</taxon>
        <taxon>Streptosporangiaceae</taxon>
        <taxon>Streptosporangium</taxon>
    </lineage>
</organism>
<feature type="signal peptide" evidence="2">
    <location>
        <begin position="1"/>
        <end position="23"/>
    </location>
</feature>
<evidence type="ECO:0000313" key="4">
    <source>
        <dbReference type="EMBL" id="GGQ25965.1"/>
    </source>
</evidence>
<dbReference type="EMBL" id="BMQJ01000021">
    <property type="protein sequence ID" value="GGQ25965.1"/>
    <property type="molecule type" value="Genomic_DNA"/>
</dbReference>
<dbReference type="RefSeq" id="WP_189250269.1">
    <property type="nucleotide sequence ID" value="NZ_BMQJ01000021.1"/>
</dbReference>
<proteinExistence type="predicted"/>
<dbReference type="InterPro" id="IPR050904">
    <property type="entry name" value="Adhesion/Biosynth-related"/>
</dbReference>
<dbReference type="Pfam" id="PF02469">
    <property type="entry name" value="Fasciclin"/>
    <property type="match status" value="1"/>
</dbReference>
<name>A0ABQ2RF98_9ACTN</name>
<evidence type="ECO:0000256" key="2">
    <source>
        <dbReference type="SAM" id="SignalP"/>
    </source>
</evidence>
<feature type="chain" id="PRO_5045473846" evidence="2">
    <location>
        <begin position="24"/>
        <end position="227"/>
    </location>
</feature>
<evidence type="ECO:0000256" key="1">
    <source>
        <dbReference type="SAM" id="MobiDB-lite"/>
    </source>
</evidence>
<reference evidence="5" key="1">
    <citation type="journal article" date="2019" name="Int. J. Syst. Evol. Microbiol.">
        <title>The Global Catalogue of Microorganisms (GCM) 10K type strain sequencing project: providing services to taxonomists for standard genome sequencing and annotation.</title>
        <authorList>
            <consortium name="The Broad Institute Genomics Platform"/>
            <consortium name="The Broad Institute Genome Sequencing Center for Infectious Disease"/>
            <person name="Wu L."/>
            <person name="Ma J."/>
        </authorList>
    </citation>
    <scope>NUCLEOTIDE SEQUENCE [LARGE SCALE GENOMIC DNA]</scope>
    <source>
        <strain evidence="5">JCM 3115</strain>
    </source>
</reference>
<dbReference type="SUPFAM" id="SSF82153">
    <property type="entry name" value="FAS1 domain"/>
    <property type="match status" value="1"/>
</dbReference>
<gene>
    <name evidence="4" type="ORF">GCM10010140_65240</name>
</gene>
<keyword evidence="4" id="KW-0449">Lipoprotein</keyword>
<dbReference type="PANTHER" id="PTHR10900:SF77">
    <property type="entry name" value="FI19380P1"/>
    <property type="match status" value="1"/>
</dbReference>
<keyword evidence="2" id="KW-0732">Signal</keyword>
<feature type="compositionally biased region" description="Low complexity" evidence="1">
    <location>
        <begin position="42"/>
        <end position="58"/>
    </location>
</feature>
<dbReference type="SMART" id="SM00554">
    <property type="entry name" value="FAS1"/>
    <property type="match status" value="1"/>
</dbReference>
<dbReference type="Proteomes" id="UP000611554">
    <property type="component" value="Unassembled WGS sequence"/>
</dbReference>
<dbReference type="PROSITE" id="PS50213">
    <property type="entry name" value="FAS1"/>
    <property type="match status" value="1"/>
</dbReference>
<keyword evidence="5" id="KW-1185">Reference proteome</keyword>
<protein>
    <submittedName>
        <fullName evidence="4">Lipoprotein</fullName>
    </submittedName>
</protein>
<feature type="domain" description="FAS1" evidence="3">
    <location>
        <begin position="81"/>
        <end position="210"/>
    </location>
</feature>
<dbReference type="Gene3D" id="2.30.180.10">
    <property type="entry name" value="FAS1 domain"/>
    <property type="match status" value="1"/>
</dbReference>
<evidence type="ECO:0000313" key="5">
    <source>
        <dbReference type="Proteomes" id="UP000611554"/>
    </source>
</evidence>
<dbReference type="InterPro" id="IPR000782">
    <property type="entry name" value="FAS1_domain"/>
</dbReference>
<dbReference type="PANTHER" id="PTHR10900">
    <property type="entry name" value="PERIOSTIN-RELATED"/>
    <property type="match status" value="1"/>
</dbReference>
<feature type="region of interest" description="Disordered" evidence="1">
    <location>
        <begin position="29"/>
        <end position="78"/>
    </location>
</feature>
<comment type="caution">
    <text evidence="4">The sequence shown here is derived from an EMBL/GenBank/DDBJ whole genome shotgun (WGS) entry which is preliminary data.</text>
</comment>